<accession>A0AAV8ZP56</accession>
<comment type="caution">
    <text evidence="2">The sequence shown here is derived from an EMBL/GenBank/DDBJ whole genome shotgun (WGS) entry which is preliminary data.</text>
</comment>
<dbReference type="EMBL" id="JANEYF010000835">
    <property type="protein sequence ID" value="KAJ8967728.1"/>
    <property type="molecule type" value="Genomic_DNA"/>
</dbReference>
<dbReference type="Pfam" id="PF24764">
    <property type="entry name" value="rva_4"/>
    <property type="match status" value="1"/>
</dbReference>
<evidence type="ECO:0000313" key="2">
    <source>
        <dbReference type="EMBL" id="KAJ8967728.1"/>
    </source>
</evidence>
<keyword evidence="3" id="KW-1185">Reference proteome</keyword>
<dbReference type="AlphaFoldDB" id="A0AAV8ZP56"/>
<reference evidence="2" key="1">
    <citation type="journal article" date="2023" name="Insect Mol. Biol.">
        <title>Genome sequencing provides insights into the evolution of gene families encoding plant cell wall-degrading enzymes in longhorned beetles.</title>
        <authorList>
            <person name="Shin N.R."/>
            <person name="Okamura Y."/>
            <person name="Kirsch R."/>
            <person name="Pauchet Y."/>
        </authorList>
    </citation>
    <scope>NUCLEOTIDE SEQUENCE</scope>
    <source>
        <strain evidence="2">RBIC_L_NR</strain>
    </source>
</reference>
<evidence type="ECO:0000313" key="3">
    <source>
        <dbReference type="Proteomes" id="UP001162156"/>
    </source>
</evidence>
<protein>
    <recommendedName>
        <fullName evidence="1">Integrase core domain-containing protein</fullName>
    </recommendedName>
</protein>
<evidence type="ECO:0000259" key="1">
    <source>
        <dbReference type="Pfam" id="PF24764"/>
    </source>
</evidence>
<feature type="domain" description="Integrase core" evidence="1">
    <location>
        <begin position="14"/>
        <end position="116"/>
    </location>
</feature>
<dbReference type="InterPro" id="IPR058913">
    <property type="entry name" value="Integrase_dom_put"/>
</dbReference>
<gene>
    <name evidence="2" type="ORF">NQ314_002674</name>
</gene>
<name>A0AAV8ZP56_9CUCU</name>
<dbReference type="PANTHER" id="PTHR46791:SF13">
    <property type="entry name" value="CLR5 DOMAIN-CONTAINING PROTEIN"/>
    <property type="match status" value="1"/>
</dbReference>
<sequence length="120" mass="14245">MLILIYVIAGYYLETVRTIGGCPKSLRSDLVTENVVVERIQKALHELFNESNSTMPAFLYGRSTHNQRIEAWWAMLQKHNAQFWMNLFEMLKDDNLFDETFLDKSLIQYCFMNLVQMRQQ</sequence>
<proteinExistence type="predicted"/>
<dbReference type="Proteomes" id="UP001162156">
    <property type="component" value="Unassembled WGS sequence"/>
</dbReference>
<dbReference type="PANTHER" id="PTHR46791">
    <property type="entry name" value="EXPRESSED PROTEIN"/>
    <property type="match status" value="1"/>
</dbReference>
<organism evidence="2 3">
    <name type="scientific">Rhamnusium bicolor</name>
    <dbReference type="NCBI Taxonomy" id="1586634"/>
    <lineage>
        <taxon>Eukaryota</taxon>
        <taxon>Metazoa</taxon>
        <taxon>Ecdysozoa</taxon>
        <taxon>Arthropoda</taxon>
        <taxon>Hexapoda</taxon>
        <taxon>Insecta</taxon>
        <taxon>Pterygota</taxon>
        <taxon>Neoptera</taxon>
        <taxon>Endopterygota</taxon>
        <taxon>Coleoptera</taxon>
        <taxon>Polyphaga</taxon>
        <taxon>Cucujiformia</taxon>
        <taxon>Chrysomeloidea</taxon>
        <taxon>Cerambycidae</taxon>
        <taxon>Lepturinae</taxon>
        <taxon>Rhagiini</taxon>
        <taxon>Rhamnusium</taxon>
    </lineage>
</organism>